<accession>A0A3B0XGJ1</accession>
<gene>
    <name evidence="1" type="ORF">MNBD_GAMMA11-1850</name>
</gene>
<dbReference type="AlphaFoldDB" id="A0A3B0XGJ1"/>
<reference evidence="1" key="1">
    <citation type="submission" date="2018-06" db="EMBL/GenBank/DDBJ databases">
        <authorList>
            <person name="Zhirakovskaya E."/>
        </authorList>
    </citation>
    <scope>NUCLEOTIDE SEQUENCE</scope>
</reference>
<dbReference type="EMBL" id="UOFG01000129">
    <property type="protein sequence ID" value="VAW60709.1"/>
    <property type="molecule type" value="Genomic_DNA"/>
</dbReference>
<dbReference type="PANTHER" id="PTHR35936:SF35">
    <property type="entry name" value="L-CYSTINE-BINDING PROTEIN TCYJ"/>
    <property type="match status" value="1"/>
</dbReference>
<protein>
    <submittedName>
        <fullName evidence="1">Uncharacterized protein</fullName>
    </submittedName>
</protein>
<organism evidence="1">
    <name type="scientific">hydrothermal vent metagenome</name>
    <dbReference type="NCBI Taxonomy" id="652676"/>
    <lineage>
        <taxon>unclassified sequences</taxon>
        <taxon>metagenomes</taxon>
        <taxon>ecological metagenomes</taxon>
    </lineage>
</organism>
<sequence length="267" mass="30389">MNELVINNIIINRFIIHALRIPYFICCCLLASVSQAQKTITLNTAFAPPISNNTQTGYADLILTEAFRRIGYKLETIHIPAERALINANKGIDDGDLLRIAGLQKKYPNLIQVPEKIINQDFILFTKNHRGFKVNGWESVKYHSVGIITGWKILEKKFSQFGNQIEIIKSENADQLFTLLEKDRVDFICYTHWSGLELLRKKGLKNITALNAPLASPDFFTYLNKKHSAIAIELSAAIKEMKVDGSIQKKYDKIFNPLISPIRNKKN</sequence>
<proteinExistence type="predicted"/>
<dbReference type="SUPFAM" id="SSF53850">
    <property type="entry name" value="Periplasmic binding protein-like II"/>
    <property type="match status" value="1"/>
</dbReference>
<evidence type="ECO:0000313" key="1">
    <source>
        <dbReference type="EMBL" id="VAW60709.1"/>
    </source>
</evidence>
<dbReference type="PANTHER" id="PTHR35936">
    <property type="entry name" value="MEMBRANE-BOUND LYTIC MUREIN TRANSGLYCOSYLASE F"/>
    <property type="match status" value="1"/>
</dbReference>
<name>A0A3B0XGJ1_9ZZZZ</name>
<dbReference type="Gene3D" id="3.40.190.10">
    <property type="entry name" value="Periplasmic binding protein-like II"/>
    <property type="match status" value="2"/>
</dbReference>